<protein>
    <submittedName>
        <fullName evidence="7">LIM domain only protein 3-like protein</fullName>
    </submittedName>
</protein>
<evidence type="ECO:0000313" key="7">
    <source>
        <dbReference type="EMBL" id="RWS21068.1"/>
    </source>
</evidence>
<dbReference type="PROSITE" id="PS50023">
    <property type="entry name" value="LIM_DOMAIN_2"/>
    <property type="match status" value="1"/>
</dbReference>
<evidence type="ECO:0000256" key="2">
    <source>
        <dbReference type="ARBA" id="ARBA00022737"/>
    </source>
</evidence>
<sequence>EVGSSLYIKANLILCRRDYLRLFGNTGICAACSKTIPAFEMVMRAKGHNYHLECFACKKCSQRFCVGDRFYLFENKIVCELDYEEIISRNASLSNSLEKLKKQTENIEYTTNAGLSICNR</sequence>
<dbReference type="SMART" id="SM00132">
    <property type="entry name" value="LIM"/>
    <property type="match status" value="1"/>
</dbReference>
<keyword evidence="1 5" id="KW-0479">Metal-binding</keyword>
<evidence type="ECO:0000256" key="3">
    <source>
        <dbReference type="ARBA" id="ARBA00022833"/>
    </source>
</evidence>
<dbReference type="VEuPathDB" id="VectorBase:LDEU010972"/>
<dbReference type="Gene3D" id="2.10.110.10">
    <property type="entry name" value="Cysteine Rich Protein"/>
    <property type="match status" value="1"/>
</dbReference>
<evidence type="ECO:0000313" key="8">
    <source>
        <dbReference type="Proteomes" id="UP000288716"/>
    </source>
</evidence>
<dbReference type="Proteomes" id="UP000288716">
    <property type="component" value="Unassembled WGS sequence"/>
</dbReference>
<dbReference type="Pfam" id="PF00412">
    <property type="entry name" value="LIM"/>
    <property type="match status" value="1"/>
</dbReference>
<evidence type="ECO:0000256" key="5">
    <source>
        <dbReference type="PROSITE-ProRule" id="PRU00125"/>
    </source>
</evidence>
<feature type="non-terminal residue" evidence="7">
    <location>
        <position position="120"/>
    </location>
</feature>
<organism evidence="7 8">
    <name type="scientific">Leptotrombidium deliense</name>
    <dbReference type="NCBI Taxonomy" id="299467"/>
    <lineage>
        <taxon>Eukaryota</taxon>
        <taxon>Metazoa</taxon>
        <taxon>Ecdysozoa</taxon>
        <taxon>Arthropoda</taxon>
        <taxon>Chelicerata</taxon>
        <taxon>Arachnida</taxon>
        <taxon>Acari</taxon>
        <taxon>Acariformes</taxon>
        <taxon>Trombidiformes</taxon>
        <taxon>Prostigmata</taxon>
        <taxon>Anystina</taxon>
        <taxon>Parasitengona</taxon>
        <taxon>Trombiculoidea</taxon>
        <taxon>Trombiculidae</taxon>
        <taxon>Leptotrombidium</taxon>
    </lineage>
</organism>
<keyword evidence="8" id="KW-1185">Reference proteome</keyword>
<feature type="non-terminal residue" evidence="7">
    <location>
        <position position="1"/>
    </location>
</feature>
<proteinExistence type="predicted"/>
<dbReference type="GO" id="GO:0045944">
    <property type="term" value="P:positive regulation of transcription by RNA polymerase II"/>
    <property type="evidence" value="ECO:0007669"/>
    <property type="project" value="TreeGrafter"/>
</dbReference>
<keyword evidence="2" id="KW-0677">Repeat</keyword>
<accession>A0A443S0K0</accession>
<dbReference type="FunFam" id="2.10.110.10:FF:000016">
    <property type="entry name" value="LIM domain only 3"/>
    <property type="match status" value="1"/>
</dbReference>
<evidence type="ECO:0000256" key="4">
    <source>
        <dbReference type="ARBA" id="ARBA00023038"/>
    </source>
</evidence>
<dbReference type="PANTHER" id="PTHR45787:SF1">
    <property type="entry name" value="LIM ZINC-BINDING DOMAIN-CONTAINING PROTEIN"/>
    <property type="match status" value="1"/>
</dbReference>
<reference evidence="7 8" key="1">
    <citation type="journal article" date="2018" name="Gigascience">
        <title>Genomes of trombidid mites reveal novel predicted allergens and laterally-transferred genes associated with secondary metabolism.</title>
        <authorList>
            <person name="Dong X."/>
            <person name="Chaisiri K."/>
            <person name="Xia D."/>
            <person name="Armstrong S.D."/>
            <person name="Fang Y."/>
            <person name="Donnelly M.J."/>
            <person name="Kadowaki T."/>
            <person name="McGarry J.W."/>
            <person name="Darby A.C."/>
            <person name="Makepeace B.L."/>
        </authorList>
    </citation>
    <scope>NUCLEOTIDE SEQUENCE [LARGE SCALE GENOMIC DNA]</scope>
    <source>
        <strain evidence="7">UoL-UT</strain>
    </source>
</reference>
<keyword evidence="4 5" id="KW-0440">LIM domain</keyword>
<dbReference type="InterPro" id="IPR001781">
    <property type="entry name" value="Znf_LIM"/>
</dbReference>
<dbReference type="STRING" id="299467.A0A443S0K0"/>
<dbReference type="GO" id="GO:0005634">
    <property type="term" value="C:nucleus"/>
    <property type="evidence" value="ECO:0007669"/>
    <property type="project" value="TreeGrafter"/>
</dbReference>
<evidence type="ECO:0000259" key="6">
    <source>
        <dbReference type="PROSITE" id="PS50023"/>
    </source>
</evidence>
<dbReference type="PROSITE" id="PS00478">
    <property type="entry name" value="LIM_DOMAIN_1"/>
    <property type="match status" value="1"/>
</dbReference>
<gene>
    <name evidence="7" type="ORF">B4U80_03838</name>
</gene>
<dbReference type="GO" id="GO:0003713">
    <property type="term" value="F:transcription coactivator activity"/>
    <property type="evidence" value="ECO:0007669"/>
    <property type="project" value="TreeGrafter"/>
</dbReference>
<evidence type="ECO:0000256" key="1">
    <source>
        <dbReference type="ARBA" id="ARBA00022723"/>
    </source>
</evidence>
<dbReference type="GO" id="GO:0140297">
    <property type="term" value="F:DNA-binding transcription factor binding"/>
    <property type="evidence" value="ECO:0007669"/>
    <property type="project" value="TreeGrafter"/>
</dbReference>
<dbReference type="OrthoDB" id="6352355at2759"/>
<name>A0A443S0K0_9ACAR</name>
<dbReference type="GO" id="GO:0046872">
    <property type="term" value="F:metal ion binding"/>
    <property type="evidence" value="ECO:0007669"/>
    <property type="project" value="UniProtKB-KW"/>
</dbReference>
<dbReference type="EMBL" id="NCKV01013837">
    <property type="protein sequence ID" value="RWS21068.1"/>
    <property type="molecule type" value="Genomic_DNA"/>
</dbReference>
<dbReference type="InterPro" id="IPR050945">
    <property type="entry name" value="LMO_RBTN_TF"/>
</dbReference>
<feature type="domain" description="LIM zinc-binding" evidence="6">
    <location>
        <begin position="27"/>
        <end position="89"/>
    </location>
</feature>
<comment type="caution">
    <text evidence="7">The sequence shown here is derived from an EMBL/GenBank/DDBJ whole genome shotgun (WGS) entry which is preliminary data.</text>
</comment>
<dbReference type="PANTHER" id="PTHR45787">
    <property type="entry name" value="LD11652P"/>
    <property type="match status" value="1"/>
</dbReference>
<keyword evidence="3 5" id="KW-0862">Zinc</keyword>
<dbReference type="AlphaFoldDB" id="A0A443S0K0"/>
<dbReference type="SUPFAM" id="SSF57716">
    <property type="entry name" value="Glucocorticoid receptor-like (DNA-binding domain)"/>
    <property type="match status" value="2"/>
</dbReference>